<organism evidence="2">
    <name type="scientific">marine metagenome</name>
    <dbReference type="NCBI Taxonomy" id="408172"/>
    <lineage>
        <taxon>unclassified sequences</taxon>
        <taxon>metagenomes</taxon>
        <taxon>ecological metagenomes</taxon>
    </lineage>
</organism>
<gene>
    <name evidence="2" type="ORF">METZ01_LOCUS171818</name>
</gene>
<keyword evidence="1" id="KW-1133">Transmembrane helix</keyword>
<evidence type="ECO:0000256" key="1">
    <source>
        <dbReference type="SAM" id="Phobius"/>
    </source>
</evidence>
<dbReference type="EMBL" id="UINC01032004">
    <property type="protein sequence ID" value="SVB18964.1"/>
    <property type="molecule type" value="Genomic_DNA"/>
</dbReference>
<keyword evidence="1" id="KW-0812">Transmembrane</keyword>
<evidence type="ECO:0000313" key="2">
    <source>
        <dbReference type="EMBL" id="SVB18964.1"/>
    </source>
</evidence>
<keyword evidence="1" id="KW-0472">Membrane</keyword>
<feature type="non-terminal residue" evidence="2">
    <location>
        <position position="147"/>
    </location>
</feature>
<protein>
    <submittedName>
        <fullName evidence="2">Uncharacterized protein</fullName>
    </submittedName>
</protein>
<sequence>MNKNIRWLQYSIGLILLIISLIAFFNYKVDSSGIFGHSNYLSKAAKALTSGKMLAGLDNIDDRLFQELIIKNLRVRNDVIAIGSSTTMSLRKGVVSKDRINFFNHSVNGASLEDYIAIVGAYELIHGYLPSTVILGVDPWVFNKNNG</sequence>
<feature type="transmembrane region" description="Helical" evidence="1">
    <location>
        <begin position="7"/>
        <end position="27"/>
    </location>
</feature>
<name>A0A382BZB0_9ZZZZ</name>
<reference evidence="2" key="1">
    <citation type="submission" date="2018-05" db="EMBL/GenBank/DDBJ databases">
        <authorList>
            <person name="Lanie J.A."/>
            <person name="Ng W.-L."/>
            <person name="Kazmierczak K.M."/>
            <person name="Andrzejewski T.M."/>
            <person name="Davidsen T.M."/>
            <person name="Wayne K.J."/>
            <person name="Tettelin H."/>
            <person name="Glass J.I."/>
            <person name="Rusch D."/>
            <person name="Podicherti R."/>
            <person name="Tsui H.-C.T."/>
            <person name="Winkler M.E."/>
        </authorList>
    </citation>
    <scope>NUCLEOTIDE SEQUENCE</scope>
</reference>
<proteinExistence type="predicted"/>
<accession>A0A382BZB0</accession>
<dbReference type="AlphaFoldDB" id="A0A382BZB0"/>